<accession>A0ABV6JHE6</accession>
<keyword evidence="2" id="KW-1185">Reference proteome</keyword>
<sequence>MKRLSIILFYILIVVGLTGCAGDSSTKAISTDDVIKAFKDAGLAADEPRKMTKDDFGIAPMKPKEAVRFIIPSLGDDSGGRILIYDKEKDLKEMKNYYDELGKSSAILFSWTIAHGNVLVQLNGDLPEEDYNKYKAALEAL</sequence>
<evidence type="ECO:0000313" key="2">
    <source>
        <dbReference type="Proteomes" id="UP001589818"/>
    </source>
</evidence>
<gene>
    <name evidence="1" type="ORF">ACFFJ8_28765</name>
</gene>
<dbReference type="EMBL" id="JBHLVF010000041">
    <property type="protein sequence ID" value="MFC0395348.1"/>
    <property type="molecule type" value="Genomic_DNA"/>
</dbReference>
<proteinExistence type="predicted"/>
<dbReference type="PROSITE" id="PS51257">
    <property type="entry name" value="PROKAR_LIPOPROTEIN"/>
    <property type="match status" value="1"/>
</dbReference>
<dbReference type="RefSeq" id="WP_204816462.1">
    <property type="nucleotide sequence ID" value="NZ_JANHOF010000001.1"/>
</dbReference>
<name>A0ABV6JHE6_9BACL</name>
<dbReference type="Proteomes" id="UP001589818">
    <property type="component" value="Unassembled WGS sequence"/>
</dbReference>
<evidence type="ECO:0000313" key="1">
    <source>
        <dbReference type="EMBL" id="MFC0395348.1"/>
    </source>
</evidence>
<organism evidence="1 2">
    <name type="scientific">Paenibacillus mendelii</name>
    <dbReference type="NCBI Taxonomy" id="206163"/>
    <lineage>
        <taxon>Bacteria</taxon>
        <taxon>Bacillati</taxon>
        <taxon>Bacillota</taxon>
        <taxon>Bacilli</taxon>
        <taxon>Bacillales</taxon>
        <taxon>Paenibacillaceae</taxon>
        <taxon>Paenibacillus</taxon>
    </lineage>
</organism>
<protein>
    <submittedName>
        <fullName evidence="1">Stress protein</fullName>
    </submittedName>
</protein>
<comment type="caution">
    <text evidence="1">The sequence shown here is derived from an EMBL/GenBank/DDBJ whole genome shotgun (WGS) entry which is preliminary data.</text>
</comment>
<reference evidence="1 2" key="1">
    <citation type="submission" date="2024-09" db="EMBL/GenBank/DDBJ databases">
        <authorList>
            <person name="Sun Q."/>
            <person name="Mori K."/>
        </authorList>
    </citation>
    <scope>NUCLEOTIDE SEQUENCE [LARGE SCALE GENOMIC DNA]</scope>
    <source>
        <strain evidence="1 2">CCM 4839</strain>
    </source>
</reference>